<comment type="caution">
    <text evidence="3">The sequence shown here is derived from an EMBL/GenBank/DDBJ whole genome shotgun (WGS) entry which is preliminary data.</text>
</comment>
<evidence type="ECO:0000259" key="2">
    <source>
        <dbReference type="Pfam" id="PF06259"/>
    </source>
</evidence>
<feature type="signal peptide" evidence="1">
    <location>
        <begin position="1"/>
        <end position="23"/>
    </location>
</feature>
<evidence type="ECO:0000313" key="4">
    <source>
        <dbReference type="Proteomes" id="UP001212498"/>
    </source>
</evidence>
<dbReference type="EMBL" id="JAPNUD010000028">
    <property type="protein sequence ID" value="MDA0641664.1"/>
    <property type="molecule type" value="Genomic_DNA"/>
</dbReference>
<evidence type="ECO:0000256" key="1">
    <source>
        <dbReference type="SAM" id="SignalP"/>
    </source>
</evidence>
<dbReference type="Proteomes" id="UP001212498">
    <property type="component" value="Unassembled WGS sequence"/>
</dbReference>
<dbReference type="SUPFAM" id="SSF53474">
    <property type="entry name" value="alpha/beta-Hydrolases"/>
    <property type="match status" value="1"/>
</dbReference>
<gene>
    <name evidence="3" type="ORF">OUY24_13630</name>
</gene>
<dbReference type="Pfam" id="PF06259">
    <property type="entry name" value="Abhydrolase_8"/>
    <property type="match status" value="1"/>
</dbReference>
<proteinExistence type="predicted"/>
<sequence length="253" mass="26169">MRFRHGILGMLALGALLAPPAQSSGRLVRVYGDVATADRVAVIVPGADITAETFDTGSHRPGGSARALLAEAADQSPGTRLAVVAWLGYDSPPTWSLKVMTDSSAGEGAQALRGMVTDLRRRTAAPIALLCHSYGSVVCAEAAASGLPIADLALVASPGVESPAATFSPARVWAGLGSDDWMRFVPKTKLGPLGFGQDPTDPAYGARLFDAGEAGHSEYFRPGSTSLRNLTRIALGHIEEVGRPPPGKTTTGP</sequence>
<organism evidence="3 4">
    <name type="scientific">Nonomuraea ferruginea</name>
    <dbReference type="NCBI Taxonomy" id="46174"/>
    <lineage>
        <taxon>Bacteria</taxon>
        <taxon>Bacillati</taxon>
        <taxon>Actinomycetota</taxon>
        <taxon>Actinomycetes</taxon>
        <taxon>Streptosporangiales</taxon>
        <taxon>Streptosporangiaceae</taxon>
        <taxon>Nonomuraea</taxon>
    </lineage>
</organism>
<dbReference type="InterPro" id="IPR029058">
    <property type="entry name" value="AB_hydrolase_fold"/>
</dbReference>
<accession>A0ABT4SWP5</accession>
<keyword evidence="1" id="KW-0732">Signal</keyword>
<feature type="domain" description="DUF1023" evidence="2">
    <location>
        <begin position="23"/>
        <end position="187"/>
    </location>
</feature>
<protein>
    <submittedName>
        <fullName evidence="3">Alpha/beta hydrolase</fullName>
    </submittedName>
</protein>
<dbReference type="InterPro" id="IPR010427">
    <property type="entry name" value="DUF1023"/>
</dbReference>
<dbReference type="Gene3D" id="3.40.50.1820">
    <property type="entry name" value="alpha/beta hydrolase"/>
    <property type="match status" value="1"/>
</dbReference>
<reference evidence="3 4" key="1">
    <citation type="submission" date="2022-11" db="EMBL/GenBank/DDBJ databases">
        <title>Nonomuraea corallina sp. nov., a new species of the genus Nonomuraea isolated from sea side sediment in Thai sea.</title>
        <authorList>
            <person name="Ngamcharungchit C."/>
            <person name="Matsumoto A."/>
            <person name="Suriyachadkun C."/>
            <person name="Panbangred W."/>
            <person name="Inahashi Y."/>
            <person name="Intra B."/>
        </authorList>
    </citation>
    <scope>NUCLEOTIDE SEQUENCE [LARGE SCALE GENOMIC DNA]</scope>
    <source>
        <strain evidence="3 4">DSM 43553</strain>
    </source>
</reference>
<evidence type="ECO:0000313" key="3">
    <source>
        <dbReference type="EMBL" id="MDA0641664.1"/>
    </source>
</evidence>
<name>A0ABT4SWP5_9ACTN</name>
<keyword evidence="3" id="KW-0378">Hydrolase</keyword>
<dbReference type="RefSeq" id="WP_271276467.1">
    <property type="nucleotide sequence ID" value="NZ_BAABFD010000030.1"/>
</dbReference>
<feature type="chain" id="PRO_5047137233" evidence="1">
    <location>
        <begin position="24"/>
        <end position="253"/>
    </location>
</feature>
<dbReference type="GO" id="GO:0016787">
    <property type="term" value="F:hydrolase activity"/>
    <property type="evidence" value="ECO:0007669"/>
    <property type="project" value="UniProtKB-KW"/>
</dbReference>
<keyword evidence="4" id="KW-1185">Reference proteome</keyword>